<gene>
    <name evidence="3" type="ORF">OLW01_03270</name>
</gene>
<feature type="signal peptide" evidence="1">
    <location>
        <begin position="1"/>
        <end position="23"/>
    </location>
</feature>
<dbReference type="PANTHER" id="PTHR21180">
    <property type="entry name" value="ENDONUCLEASE/EXONUCLEASE/PHOSPHATASE FAMILY DOMAIN-CONTAINING PROTEIN 1"/>
    <property type="match status" value="1"/>
</dbReference>
<name>A0ABY7AMS6_9ALTE</name>
<dbReference type="SMART" id="SM00278">
    <property type="entry name" value="HhH1"/>
    <property type="match status" value="2"/>
</dbReference>
<feature type="domain" description="Helix-hairpin-helix DNA-binding motif class 1" evidence="2">
    <location>
        <begin position="81"/>
        <end position="100"/>
    </location>
</feature>
<proteinExistence type="predicted"/>
<feature type="domain" description="Helix-hairpin-helix DNA-binding motif class 1" evidence="2">
    <location>
        <begin position="51"/>
        <end position="70"/>
    </location>
</feature>
<accession>A0ABY7AMS6</accession>
<dbReference type="Proteomes" id="UP001163726">
    <property type="component" value="Chromosome"/>
</dbReference>
<evidence type="ECO:0000259" key="2">
    <source>
        <dbReference type="SMART" id="SM00278"/>
    </source>
</evidence>
<organism evidence="3 4">
    <name type="scientific">Catenovulum adriaticum</name>
    <dbReference type="NCBI Taxonomy" id="2984846"/>
    <lineage>
        <taxon>Bacteria</taxon>
        <taxon>Pseudomonadati</taxon>
        <taxon>Pseudomonadota</taxon>
        <taxon>Gammaproteobacteria</taxon>
        <taxon>Alteromonadales</taxon>
        <taxon>Alteromonadaceae</taxon>
        <taxon>Catenovulum</taxon>
    </lineage>
</organism>
<dbReference type="NCBIfam" id="TIGR00426">
    <property type="entry name" value="competence protein ComEA helix-hairpin-helix repeat region"/>
    <property type="match status" value="1"/>
</dbReference>
<dbReference type="EMBL" id="CP109965">
    <property type="protein sequence ID" value="WAJ70844.1"/>
    <property type="molecule type" value="Genomic_DNA"/>
</dbReference>
<dbReference type="SUPFAM" id="SSF47781">
    <property type="entry name" value="RuvA domain 2-like"/>
    <property type="match status" value="1"/>
</dbReference>
<reference evidence="3" key="1">
    <citation type="submission" date="2022-10" db="EMBL/GenBank/DDBJ databases">
        <title>Catenovulum adriacola sp. nov. isolated in the Harbour of Susak.</title>
        <authorList>
            <person name="Schoch T."/>
            <person name="Reich S.J."/>
            <person name="Stoeferle S."/>
            <person name="Flaiz M."/>
            <person name="Kazda M."/>
            <person name="Riedel C.U."/>
            <person name="Duerre P."/>
        </authorList>
    </citation>
    <scope>NUCLEOTIDE SEQUENCE</scope>
    <source>
        <strain evidence="3">TS8</strain>
    </source>
</reference>
<dbReference type="InterPro" id="IPR010994">
    <property type="entry name" value="RuvA_2-like"/>
</dbReference>
<evidence type="ECO:0000313" key="4">
    <source>
        <dbReference type="Proteomes" id="UP001163726"/>
    </source>
</evidence>
<dbReference type="PANTHER" id="PTHR21180:SF32">
    <property type="entry name" value="ENDONUCLEASE_EXONUCLEASE_PHOSPHATASE FAMILY DOMAIN-CONTAINING PROTEIN 1"/>
    <property type="match status" value="1"/>
</dbReference>
<dbReference type="Gene3D" id="1.10.150.280">
    <property type="entry name" value="AF1531-like domain"/>
    <property type="match status" value="1"/>
</dbReference>
<dbReference type="InterPro" id="IPR051675">
    <property type="entry name" value="Endo/Exo/Phosphatase_dom_1"/>
</dbReference>
<keyword evidence="1" id="KW-0732">Signal</keyword>
<feature type="chain" id="PRO_5045268497" evidence="1">
    <location>
        <begin position="24"/>
        <end position="105"/>
    </location>
</feature>
<dbReference type="InterPro" id="IPR003583">
    <property type="entry name" value="Hlx-hairpin-Hlx_DNA-bd_motif"/>
</dbReference>
<evidence type="ECO:0000313" key="3">
    <source>
        <dbReference type="EMBL" id="WAJ70844.1"/>
    </source>
</evidence>
<evidence type="ECO:0000256" key="1">
    <source>
        <dbReference type="SAM" id="SignalP"/>
    </source>
</evidence>
<sequence>MKRLILSIALLTSLNSIQFNALANETSSNSTEVVQTEDKKAKININDATLAQLTAVPGLGKSKAQAIIKYREIHGNITDEKQLKSIKGIGKKTLAKIVKKFELGQ</sequence>
<dbReference type="InterPro" id="IPR004509">
    <property type="entry name" value="Competence_ComEA_HhH"/>
</dbReference>
<protein>
    <submittedName>
        <fullName evidence="3">Helix-hairpin-helix domain-containing protein</fullName>
    </submittedName>
</protein>
<dbReference type="Pfam" id="PF12836">
    <property type="entry name" value="HHH_3"/>
    <property type="match status" value="1"/>
</dbReference>
<keyword evidence="4" id="KW-1185">Reference proteome</keyword>
<dbReference type="RefSeq" id="WP_268075189.1">
    <property type="nucleotide sequence ID" value="NZ_CP109965.1"/>
</dbReference>